<dbReference type="EMBL" id="JAEAOA010001235">
    <property type="protein sequence ID" value="KAK3590988.1"/>
    <property type="molecule type" value="Genomic_DNA"/>
</dbReference>
<comment type="caution">
    <text evidence="1">The sequence shown here is derived from an EMBL/GenBank/DDBJ whole genome shotgun (WGS) entry which is preliminary data.</text>
</comment>
<dbReference type="AlphaFoldDB" id="A0AAE0SFZ0"/>
<reference evidence="1" key="1">
    <citation type="journal article" date="2021" name="Genome Biol. Evol.">
        <title>A High-Quality Reference Genome for a Parasitic Bivalve with Doubly Uniparental Inheritance (Bivalvia: Unionida).</title>
        <authorList>
            <person name="Smith C.H."/>
        </authorList>
    </citation>
    <scope>NUCLEOTIDE SEQUENCE</scope>
    <source>
        <strain evidence="1">CHS0354</strain>
    </source>
</reference>
<reference evidence="1" key="2">
    <citation type="journal article" date="2021" name="Genome Biol. Evol.">
        <title>Developing a high-quality reference genome for a parasitic bivalve with doubly uniparental inheritance (Bivalvia: Unionida).</title>
        <authorList>
            <person name="Smith C.H."/>
        </authorList>
    </citation>
    <scope>NUCLEOTIDE SEQUENCE</scope>
    <source>
        <strain evidence="1">CHS0354</strain>
        <tissue evidence="1">Mantle</tissue>
    </source>
</reference>
<keyword evidence="2" id="KW-1185">Reference proteome</keyword>
<protein>
    <submittedName>
        <fullName evidence="1">Uncharacterized protein</fullName>
    </submittedName>
</protein>
<reference evidence="1" key="3">
    <citation type="submission" date="2023-05" db="EMBL/GenBank/DDBJ databases">
        <authorList>
            <person name="Smith C.H."/>
        </authorList>
    </citation>
    <scope>NUCLEOTIDE SEQUENCE</scope>
    <source>
        <strain evidence="1">CHS0354</strain>
        <tissue evidence="1">Mantle</tissue>
    </source>
</reference>
<dbReference type="Proteomes" id="UP001195483">
    <property type="component" value="Unassembled WGS sequence"/>
</dbReference>
<evidence type="ECO:0000313" key="2">
    <source>
        <dbReference type="Proteomes" id="UP001195483"/>
    </source>
</evidence>
<gene>
    <name evidence="1" type="ORF">CHS0354_020342</name>
</gene>
<evidence type="ECO:0000313" key="1">
    <source>
        <dbReference type="EMBL" id="KAK3590988.1"/>
    </source>
</evidence>
<accession>A0AAE0SFZ0</accession>
<proteinExistence type="predicted"/>
<name>A0AAE0SFZ0_9BIVA</name>
<sequence length="141" mass="16371">MVGVGSVVSVMELFRIHTPPHKPTKKRTLFPFRISQLYLPKETNANGVNEQSENCWDAPILLLTKNDDKKGYYEPISVLNVVTDKDAYTGPRIDEYLVLYRHQLVLEHQLFLEHQLILEHHLVLEHQLVLDIRSDVGKNFI</sequence>
<organism evidence="1 2">
    <name type="scientific">Potamilus streckersoni</name>
    <dbReference type="NCBI Taxonomy" id="2493646"/>
    <lineage>
        <taxon>Eukaryota</taxon>
        <taxon>Metazoa</taxon>
        <taxon>Spiralia</taxon>
        <taxon>Lophotrochozoa</taxon>
        <taxon>Mollusca</taxon>
        <taxon>Bivalvia</taxon>
        <taxon>Autobranchia</taxon>
        <taxon>Heteroconchia</taxon>
        <taxon>Palaeoheterodonta</taxon>
        <taxon>Unionida</taxon>
        <taxon>Unionoidea</taxon>
        <taxon>Unionidae</taxon>
        <taxon>Ambleminae</taxon>
        <taxon>Lampsilini</taxon>
        <taxon>Potamilus</taxon>
    </lineage>
</organism>